<evidence type="ECO:0000313" key="4">
    <source>
        <dbReference type="Proteomes" id="UP000466730"/>
    </source>
</evidence>
<name>A0A844BLS5_9RHOB</name>
<sequence>MRQVFLSSALALVTTTAAGAEQIAPAALSQLPPADVVILGETHDNPWHHANQAAAVAALQPAALVFEMLTPEQAALVTPDLRGDAAALGAALGWAESGWPDFAMYHPIFTAAPEAAIHGAALPRDEVRRAVSEGAAAVFGAAAAAYGLDDALPPEEQASREAEQMEAHCNAMPAALMPGMVEAQRLRDAALARATQQALSETGGPVAVITGNGHARTDWGMVQPLARVAPDARMLAIGQFEAAPSDPPPFDLWLVTEPAERPDPCAVFRGE</sequence>
<feature type="signal peptide" evidence="1">
    <location>
        <begin position="1"/>
        <end position="20"/>
    </location>
</feature>
<evidence type="ECO:0000256" key="1">
    <source>
        <dbReference type="SAM" id="SignalP"/>
    </source>
</evidence>
<reference evidence="3 4" key="1">
    <citation type="submission" date="2019-11" db="EMBL/GenBank/DDBJ databases">
        <title>Draft Whole-Genome sequence of the marine photosynthetic bacterium Rhodovulum strictum DSM 11289.</title>
        <authorList>
            <person name="Kyndt J.A."/>
            <person name="Meyer T.E."/>
        </authorList>
    </citation>
    <scope>NUCLEOTIDE SEQUENCE [LARGE SCALE GENOMIC DNA]</scope>
    <source>
        <strain evidence="3 4">DSM 11289</strain>
    </source>
</reference>
<dbReference type="Gene3D" id="1.10.8.760">
    <property type="entry name" value="Haem-binding uptake, Tiki superfamily, ChaN, domain 2"/>
    <property type="match status" value="1"/>
</dbReference>
<dbReference type="Proteomes" id="UP000466730">
    <property type="component" value="Unassembled WGS sequence"/>
</dbReference>
<dbReference type="SUPFAM" id="SSF159501">
    <property type="entry name" value="EreA/ChaN-like"/>
    <property type="match status" value="1"/>
</dbReference>
<organism evidence="3 4">
    <name type="scientific">Rhodovulum strictum</name>
    <dbReference type="NCBI Taxonomy" id="58314"/>
    <lineage>
        <taxon>Bacteria</taxon>
        <taxon>Pseudomonadati</taxon>
        <taxon>Pseudomonadota</taxon>
        <taxon>Alphaproteobacteria</taxon>
        <taxon>Rhodobacterales</taxon>
        <taxon>Paracoccaceae</taxon>
        <taxon>Rhodovulum</taxon>
    </lineage>
</organism>
<protein>
    <recommendedName>
        <fullName evidence="2">Haem-binding uptake Tiki superfamily ChaN domain-containing protein</fullName>
    </recommendedName>
</protein>
<feature type="domain" description="Haem-binding uptake Tiki superfamily ChaN" evidence="2">
    <location>
        <begin position="28"/>
        <end position="223"/>
    </location>
</feature>
<accession>A0A844BLS5</accession>
<keyword evidence="4" id="KW-1185">Reference proteome</keyword>
<dbReference type="InterPro" id="IPR007314">
    <property type="entry name" value="Cofac_haem-bd_dom"/>
</dbReference>
<dbReference type="CDD" id="cd14727">
    <property type="entry name" value="ChanN-like"/>
    <property type="match status" value="1"/>
</dbReference>
<dbReference type="Pfam" id="PF04187">
    <property type="entry name" value="Cofac_haem_bdg"/>
    <property type="match status" value="1"/>
</dbReference>
<dbReference type="AlphaFoldDB" id="A0A844BLS5"/>
<dbReference type="RefSeq" id="WP_343030720.1">
    <property type="nucleotide sequence ID" value="NZ_BAAADI010000046.1"/>
</dbReference>
<dbReference type="Gene3D" id="3.40.50.11550">
    <property type="match status" value="1"/>
</dbReference>
<keyword evidence="1" id="KW-0732">Signal</keyword>
<feature type="chain" id="PRO_5032785297" description="Haem-binding uptake Tiki superfamily ChaN domain-containing protein" evidence="1">
    <location>
        <begin position="21"/>
        <end position="271"/>
    </location>
</feature>
<evidence type="ECO:0000259" key="2">
    <source>
        <dbReference type="Pfam" id="PF04187"/>
    </source>
</evidence>
<proteinExistence type="predicted"/>
<evidence type="ECO:0000313" key="3">
    <source>
        <dbReference type="EMBL" id="MRH20957.1"/>
    </source>
</evidence>
<comment type="caution">
    <text evidence="3">The sequence shown here is derived from an EMBL/GenBank/DDBJ whole genome shotgun (WGS) entry which is preliminary data.</text>
</comment>
<gene>
    <name evidence="3" type="ORF">GH815_08110</name>
</gene>
<dbReference type="EMBL" id="WJPO01000009">
    <property type="protein sequence ID" value="MRH20957.1"/>
    <property type="molecule type" value="Genomic_DNA"/>
</dbReference>